<dbReference type="PANTHER" id="PTHR35311:SF1">
    <property type="entry name" value="PROTEIN EMBRYO DEFECTIVE 1674"/>
    <property type="match status" value="1"/>
</dbReference>
<gene>
    <name evidence="2" type="ORF">CB5_LOCUS3540</name>
</gene>
<name>A0A6V7NNY7_ANACO</name>
<protein>
    <submittedName>
        <fullName evidence="2">Uncharacterized protein</fullName>
    </submittedName>
</protein>
<dbReference type="AlphaFoldDB" id="A0A6V7NNY7"/>
<organism evidence="2">
    <name type="scientific">Ananas comosus var. bracteatus</name>
    <name type="common">red pineapple</name>
    <dbReference type="NCBI Taxonomy" id="296719"/>
    <lineage>
        <taxon>Eukaryota</taxon>
        <taxon>Viridiplantae</taxon>
        <taxon>Streptophyta</taxon>
        <taxon>Embryophyta</taxon>
        <taxon>Tracheophyta</taxon>
        <taxon>Spermatophyta</taxon>
        <taxon>Magnoliopsida</taxon>
        <taxon>Liliopsida</taxon>
        <taxon>Poales</taxon>
        <taxon>Bromeliaceae</taxon>
        <taxon>Bromelioideae</taxon>
        <taxon>Ananas</taxon>
    </lineage>
</organism>
<dbReference type="EMBL" id="LR862140">
    <property type="protein sequence ID" value="CAD1820329.1"/>
    <property type="molecule type" value="Genomic_DNA"/>
</dbReference>
<dbReference type="PANTHER" id="PTHR35311">
    <property type="entry name" value="KINETOCHORE-ASSOCIATED PROTEIN KNL-2 HOMOLOG"/>
    <property type="match status" value="1"/>
</dbReference>
<reference evidence="2" key="1">
    <citation type="submission" date="2020-07" db="EMBL/GenBank/DDBJ databases">
        <authorList>
            <person name="Lin J."/>
        </authorList>
    </citation>
    <scope>NUCLEOTIDE SEQUENCE</scope>
</reference>
<evidence type="ECO:0000256" key="1">
    <source>
        <dbReference type="SAM" id="MobiDB-lite"/>
    </source>
</evidence>
<proteinExistence type="predicted"/>
<sequence length="480" mass="52560">MVEEVAHVKVVEKEVGFDNGMWRGKMWWRGEMERPTIENGEEKGKDAGEKRKEKLQWSGRRKDAVPCRMKNLKDPVWFRYSIYFYAPSPPRVSAIGGKKGLRFTEVPFLLPPRLSGWARTRAHGVANAAKRRSSSPLLPFSFSDSNSDSGSQAPYSFLSFSSPSSQALVPHHHPIPLLSIPVAVSSAAAAAADASSTDKACVSLFDWWLLGVERECVGKKLAVGGFTTSFSSESLESAEVVCFLKGANIIDAGLLKVRMNVARTLLDSCGSTSRKISTRKAGARTKSQVSSLNREVEPSDLSQENTGSCCVKGESTSLINVEAINSEAPVVEKRSKDEVLSTPRKRKIKQPTSSVIHLEASPVEKKTKEKVLGTTKRTTKTPTSQVYQAPITRQHAKRLSFASPESLNLRRTRSVMPTTRSKSVGVDNAANFEEVETSATSGSSEVRELRSQFAALTDLVTQQAAGLSSRPMWRAGKRRG</sequence>
<feature type="region of interest" description="Disordered" evidence="1">
    <location>
        <begin position="280"/>
        <end position="307"/>
    </location>
</feature>
<accession>A0A6V7NNY7</accession>
<feature type="region of interest" description="Disordered" evidence="1">
    <location>
        <begin position="37"/>
        <end position="57"/>
    </location>
</feature>
<dbReference type="InterPro" id="IPR053090">
    <property type="entry name" value="Centromere_KNL-2_homolog"/>
</dbReference>
<evidence type="ECO:0000313" key="2">
    <source>
        <dbReference type="EMBL" id="CAD1820329.1"/>
    </source>
</evidence>